<name>A0A1Y2ABH3_9PLEO</name>
<dbReference type="EMBL" id="MCFA01000001">
    <property type="protein sequence ID" value="ORY19909.1"/>
    <property type="molecule type" value="Genomic_DNA"/>
</dbReference>
<accession>A0A1Y2ABH3</accession>
<protein>
    <submittedName>
        <fullName evidence="2">Uncharacterized protein</fullName>
    </submittedName>
</protein>
<evidence type="ECO:0000256" key="1">
    <source>
        <dbReference type="SAM" id="MobiDB-lite"/>
    </source>
</evidence>
<gene>
    <name evidence="2" type="ORF">BCR34DRAFT_6820</name>
</gene>
<evidence type="ECO:0000313" key="3">
    <source>
        <dbReference type="Proteomes" id="UP000193144"/>
    </source>
</evidence>
<dbReference type="OrthoDB" id="3764736at2759"/>
<comment type="caution">
    <text evidence="2">The sequence shown here is derived from an EMBL/GenBank/DDBJ whole genome shotgun (WGS) entry which is preliminary data.</text>
</comment>
<dbReference type="AlphaFoldDB" id="A0A1Y2ABH3"/>
<feature type="region of interest" description="Disordered" evidence="1">
    <location>
        <begin position="1"/>
        <end position="20"/>
    </location>
</feature>
<reference evidence="2 3" key="1">
    <citation type="submission" date="2016-07" db="EMBL/GenBank/DDBJ databases">
        <title>Pervasive Adenine N6-methylation of Active Genes in Fungi.</title>
        <authorList>
            <consortium name="DOE Joint Genome Institute"/>
            <person name="Mondo S.J."/>
            <person name="Dannebaum R.O."/>
            <person name="Kuo R.C."/>
            <person name="Labutti K."/>
            <person name="Haridas S."/>
            <person name="Kuo A."/>
            <person name="Salamov A."/>
            <person name="Ahrendt S.R."/>
            <person name="Lipzen A."/>
            <person name="Sullivan W."/>
            <person name="Andreopoulos W.B."/>
            <person name="Clum A."/>
            <person name="Lindquist E."/>
            <person name="Daum C."/>
            <person name="Ramamoorthy G.K."/>
            <person name="Gryganskyi A."/>
            <person name="Culley D."/>
            <person name="Magnuson J.K."/>
            <person name="James T.Y."/>
            <person name="O'Malley M.A."/>
            <person name="Stajich J.E."/>
            <person name="Spatafora J.W."/>
            <person name="Visel A."/>
            <person name="Grigoriev I.V."/>
        </authorList>
    </citation>
    <scope>NUCLEOTIDE SEQUENCE [LARGE SCALE GENOMIC DNA]</scope>
    <source>
        <strain evidence="2 3">CBS 115471</strain>
    </source>
</reference>
<organism evidence="2 3">
    <name type="scientific">Clohesyomyces aquaticus</name>
    <dbReference type="NCBI Taxonomy" id="1231657"/>
    <lineage>
        <taxon>Eukaryota</taxon>
        <taxon>Fungi</taxon>
        <taxon>Dikarya</taxon>
        <taxon>Ascomycota</taxon>
        <taxon>Pezizomycotina</taxon>
        <taxon>Dothideomycetes</taxon>
        <taxon>Pleosporomycetidae</taxon>
        <taxon>Pleosporales</taxon>
        <taxon>Lindgomycetaceae</taxon>
        <taxon>Clohesyomyces</taxon>
    </lineage>
</organism>
<dbReference type="Proteomes" id="UP000193144">
    <property type="component" value="Unassembled WGS sequence"/>
</dbReference>
<feature type="region of interest" description="Disordered" evidence="1">
    <location>
        <begin position="122"/>
        <end position="153"/>
    </location>
</feature>
<proteinExistence type="predicted"/>
<evidence type="ECO:0000313" key="2">
    <source>
        <dbReference type="EMBL" id="ORY19909.1"/>
    </source>
</evidence>
<keyword evidence="3" id="KW-1185">Reference proteome</keyword>
<sequence>MDTPKAPTPVSETPVEAPSAAKSPCYRRAYYQKQSNKINSEQYFHYVFQHLCQTGARHKNDDSTHEDLEDLDPLGYSLNQWIVCMKPVENTQLFEDVFNAFLNSDGDIASVRRVQKKKDPQTWQVLQEQAKRTGREWAKHKRPRHGNPLEWDK</sequence>